<dbReference type="EMBL" id="MK483114">
    <property type="protein sequence ID" value="QEG98945.1"/>
    <property type="molecule type" value="Genomic_DNA"/>
</dbReference>
<dbReference type="InterPro" id="IPR050194">
    <property type="entry name" value="Glycosyltransferase_grp1"/>
</dbReference>
<evidence type="ECO:0000259" key="3">
    <source>
        <dbReference type="Pfam" id="PF00534"/>
    </source>
</evidence>
<evidence type="ECO:0000259" key="4">
    <source>
        <dbReference type="Pfam" id="PF13579"/>
    </source>
</evidence>
<dbReference type="InterPro" id="IPR028098">
    <property type="entry name" value="Glyco_trans_4-like_N"/>
</dbReference>
<keyword evidence="7" id="KW-1185">Reference proteome</keyword>
<dbReference type="Proteomes" id="UP000323046">
    <property type="component" value="Chromosome"/>
</dbReference>
<dbReference type="PANTHER" id="PTHR45947">
    <property type="entry name" value="SULFOQUINOVOSYL TRANSFERASE SQD2"/>
    <property type="match status" value="1"/>
</dbReference>
<feature type="domain" description="Glycosyltransferase subfamily 4-like N-terminal" evidence="4">
    <location>
        <begin position="19"/>
        <end position="153"/>
    </location>
</feature>
<dbReference type="Pfam" id="PF00534">
    <property type="entry name" value="Glycos_transf_1"/>
    <property type="match status" value="1"/>
</dbReference>
<dbReference type="SUPFAM" id="SSF53756">
    <property type="entry name" value="UDP-Glycosyltransferase/glycogen phosphorylase"/>
    <property type="match status" value="1"/>
</dbReference>
<dbReference type="Pfam" id="PF13579">
    <property type="entry name" value="Glyco_trans_4_4"/>
    <property type="match status" value="1"/>
</dbReference>
<reference evidence="6 7" key="1">
    <citation type="submission" date="2018-05" db="EMBL/GenBank/DDBJ databases">
        <title>Streptomyces venezuelae.</title>
        <authorList>
            <person name="Kim W."/>
            <person name="Lee N."/>
            <person name="Cho B.-K."/>
        </authorList>
    </citation>
    <scope>NUCLEOTIDE SEQUENCE [LARGE SCALE GENOMIC DNA]</scope>
    <source>
        <strain evidence="6 7">ATCC 14583</strain>
    </source>
</reference>
<dbReference type="GO" id="GO:0016758">
    <property type="term" value="F:hexosyltransferase activity"/>
    <property type="evidence" value="ECO:0007669"/>
    <property type="project" value="TreeGrafter"/>
</dbReference>
<evidence type="ECO:0000313" key="6">
    <source>
        <dbReference type="EMBL" id="QES25457.1"/>
    </source>
</evidence>
<dbReference type="GO" id="GO:1901137">
    <property type="term" value="P:carbohydrate derivative biosynthetic process"/>
    <property type="evidence" value="ECO:0007669"/>
    <property type="project" value="UniProtKB-ARBA"/>
</dbReference>
<reference evidence="5" key="2">
    <citation type="submission" date="2019-02" db="EMBL/GenBank/DDBJ databases">
        <title>Isolation and characterization of the pyrrolamide anthelvencin biosynthetic gene cluster from Streptomyces venezuelae ATCC14593.</title>
        <authorList>
            <person name="Aubry C."/>
            <person name="Clerici P."/>
            <person name="Gerbaud C."/>
            <person name="Micouin L."/>
            <person name="Pernodet J.-L."/>
            <person name="Lautru S."/>
        </authorList>
    </citation>
    <scope>NUCLEOTIDE SEQUENCE</scope>
    <source>
        <strain evidence="5">ATCC 14583</strain>
    </source>
</reference>
<evidence type="ECO:0000313" key="7">
    <source>
        <dbReference type="Proteomes" id="UP000323046"/>
    </source>
</evidence>
<protein>
    <submittedName>
        <fullName evidence="5">Ant10</fullName>
    </submittedName>
</protein>
<dbReference type="PANTHER" id="PTHR45947:SF3">
    <property type="entry name" value="SULFOQUINOVOSYL TRANSFERASE SQD2"/>
    <property type="match status" value="1"/>
</dbReference>
<evidence type="ECO:0000256" key="1">
    <source>
        <dbReference type="ARBA" id="ARBA00022676"/>
    </source>
</evidence>
<feature type="domain" description="Glycosyl transferase family 1" evidence="3">
    <location>
        <begin position="174"/>
        <end position="325"/>
    </location>
</feature>
<organism evidence="5">
    <name type="scientific">Streptomyces venezuelae</name>
    <dbReference type="NCBI Taxonomy" id="54571"/>
    <lineage>
        <taxon>Bacteria</taxon>
        <taxon>Bacillati</taxon>
        <taxon>Actinomycetota</taxon>
        <taxon>Actinomycetes</taxon>
        <taxon>Kitasatosporales</taxon>
        <taxon>Streptomycetaceae</taxon>
        <taxon>Streptomyces</taxon>
    </lineage>
</organism>
<keyword evidence="1" id="KW-0328">Glycosyltransferase</keyword>
<dbReference type="EMBL" id="CP029193">
    <property type="protein sequence ID" value="QES25457.1"/>
    <property type="molecule type" value="Genomic_DNA"/>
</dbReference>
<keyword evidence="2" id="KW-0808">Transferase</keyword>
<sequence>MSGVRVRYVHRGYFPARAGAELMTQYLAASMSRLGWEAGIYSNPVDEDTAAFMRGSGVSIQPLPATPDDTDRADLVHAIDAFHPQDIAAGLDLARAWSVPFAVTPASAPDVWPDRETVLDGCRNADAVFALSEAERDMLRDAGVDGRRLHIIGQGPHLPGTPDPEGFRRAHGIEGPMVLFLGRKTRSKGYVTLLEATEHIWRDHPDTSFVFLGPRWDDDCAEHFARYAGPRVIELGMVDEDVKHSALAACELLCVPSTVDLFPLVYVEAWACGKPVVASTFLGSAEIVAHGRDGLLVRPTPRTVADAVNRLLADPDERRAMGEHGHDKVRRELGWDAVADRVHTVYRTLTAARKQTEKAR</sequence>
<proteinExistence type="predicted"/>
<dbReference type="InterPro" id="IPR001296">
    <property type="entry name" value="Glyco_trans_1"/>
</dbReference>
<dbReference type="AlphaFoldDB" id="A0A5B9T514"/>
<gene>
    <name evidence="5" type="primary">ant10</name>
    <name evidence="6" type="ORF">DEJ47_02360</name>
</gene>
<evidence type="ECO:0000313" key="5">
    <source>
        <dbReference type="EMBL" id="QEG98945.1"/>
    </source>
</evidence>
<dbReference type="Gene3D" id="3.40.50.2000">
    <property type="entry name" value="Glycogen Phosphorylase B"/>
    <property type="match status" value="2"/>
</dbReference>
<dbReference type="CDD" id="cd03801">
    <property type="entry name" value="GT4_PimA-like"/>
    <property type="match status" value="1"/>
</dbReference>
<accession>A0A5B9T514</accession>
<evidence type="ECO:0000256" key="2">
    <source>
        <dbReference type="ARBA" id="ARBA00022679"/>
    </source>
</evidence>
<name>A0A5B9T514_STRVZ</name>